<evidence type="ECO:0000313" key="3">
    <source>
        <dbReference type="Proteomes" id="UP001324380"/>
    </source>
</evidence>
<dbReference type="InterPro" id="IPR000600">
    <property type="entry name" value="ROK"/>
</dbReference>
<dbReference type="Proteomes" id="UP001324380">
    <property type="component" value="Chromosome"/>
</dbReference>
<reference evidence="2 3" key="1">
    <citation type="submission" date="2023-11" db="EMBL/GenBank/DDBJ databases">
        <title>Analysis of the Genomes of Mucilaginibacter gossypii cycad 4 and M. sabulilitoris SNA2: microbes with the potential for plant growth promotion.</title>
        <authorList>
            <person name="Hirsch A.M."/>
            <person name="Humm E."/>
            <person name="Rubbi M."/>
            <person name="Del Vecchio G."/>
            <person name="Ha S.M."/>
            <person name="Pellegrini M."/>
            <person name="Gunsalus R.P."/>
        </authorList>
    </citation>
    <scope>NUCLEOTIDE SEQUENCE [LARGE SCALE GENOMIC DNA]</scope>
    <source>
        <strain evidence="2 3">SNA2</strain>
    </source>
</reference>
<dbReference type="PANTHER" id="PTHR18964:SF149">
    <property type="entry name" value="BIFUNCTIONAL UDP-N-ACETYLGLUCOSAMINE 2-EPIMERASE_N-ACETYLMANNOSAMINE KINASE"/>
    <property type="match status" value="1"/>
</dbReference>
<dbReference type="InterPro" id="IPR043129">
    <property type="entry name" value="ATPase_NBD"/>
</dbReference>
<dbReference type="RefSeq" id="WP_321566109.1">
    <property type="nucleotide sequence ID" value="NZ_CP139558.1"/>
</dbReference>
<name>A0ABZ0TY87_9SPHI</name>
<proteinExistence type="inferred from homology"/>
<dbReference type="SUPFAM" id="SSF53067">
    <property type="entry name" value="Actin-like ATPase domain"/>
    <property type="match status" value="1"/>
</dbReference>
<organism evidence="2 3">
    <name type="scientific">Mucilaginibacter sabulilitoris</name>
    <dbReference type="NCBI Taxonomy" id="1173583"/>
    <lineage>
        <taxon>Bacteria</taxon>
        <taxon>Pseudomonadati</taxon>
        <taxon>Bacteroidota</taxon>
        <taxon>Sphingobacteriia</taxon>
        <taxon>Sphingobacteriales</taxon>
        <taxon>Sphingobacteriaceae</taxon>
        <taxon>Mucilaginibacter</taxon>
    </lineage>
</organism>
<protein>
    <submittedName>
        <fullName evidence="2">ROK family protein</fullName>
    </submittedName>
</protein>
<dbReference type="EMBL" id="CP139558">
    <property type="protein sequence ID" value="WPU97023.1"/>
    <property type="molecule type" value="Genomic_DNA"/>
</dbReference>
<dbReference type="Pfam" id="PF00480">
    <property type="entry name" value="ROK"/>
    <property type="match status" value="1"/>
</dbReference>
<comment type="similarity">
    <text evidence="1">Belongs to the ROK (NagC/XylR) family.</text>
</comment>
<keyword evidence="3" id="KW-1185">Reference proteome</keyword>
<dbReference type="Gene3D" id="3.30.420.40">
    <property type="match status" value="2"/>
</dbReference>
<gene>
    <name evidence="2" type="ORF">SNE25_15990</name>
</gene>
<evidence type="ECO:0000256" key="1">
    <source>
        <dbReference type="ARBA" id="ARBA00006479"/>
    </source>
</evidence>
<accession>A0ABZ0TY87</accession>
<dbReference type="PANTHER" id="PTHR18964">
    <property type="entry name" value="ROK (REPRESSOR, ORF, KINASE) FAMILY"/>
    <property type="match status" value="1"/>
</dbReference>
<evidence type="ECO:0000313" key="2">
    <source>
        <dbReference type="EMBL" id="WPU97023.1"/>
    </source>
</evidence>
<sequence length="290" mass="30863">MQTQHPPPHVLTADIGGSHLTAGIANFSTNAVIPESVISAEVMSKGTAKEILHGWIMGLQAVMKINDHPLAGLAVAMPGPFDYDRGISYIKGLDKYEAIFGMDIKRHLADALAMEPDRVRFRNDAECAIAGEVLAGAGKGYNKVIGITLGTGFGSAFSVEKITKDLNLGSDPHGSSIADDYFSTRWFVKRYAALRDQLLTGGVKELAALAEKSDQAKQVFDEFADGLGAFLLKVTKKLQPEVLVIGGNIAGAADLFLPRLKRNLGPLPVRLGQLGAQSPLIGAAAIFKEP</sequence>